<dbReference type="AlphaFoldDB" id="A0A5N1IN32"/>
<keyword evidence="2" id="KW-1185">Reference proteome</keyword>
<dbReference type="EMBL" id="VTWT01000008">
    <property type="protein sequence ID" value="KAA9331138.1"/>
    <property type="molecule type" value="Genomic_DNA"/>
</dbReference>
<evidence type="ECO:0000313" key="1">
    <source>
        <dbReference type="EMBL" id="KAA9331138.1"/>
    </source>
</evidence>
<dbReference type="RefSeq" id="WP_150904661.1">
    <property type="nucleotide sequence ID" value="NZ_VTWT01000008.1"/>
</dbReference>
<gene>
    <name evidence="1" type="ORF">F0P94_14680</name>
</gene>
<accession>A0A5N1IN32</accession>
<reference evidence="1 2" key="1">
    <citation type="submission" date="2019-09" db="EMBL/GenBank/DDBJ databases">
        <title>Genome sequence of Adhaeribacter sp. M2.</title>
        <authorList>
            <person name="Srinivasan S."/>
        </authorList>
    </citation>
    <scope>NUCLEOTIDE SEQUENCE [LARGE SCALE GENOMIC DNA]</scope>
    <source>
        <strain evidence="1 2">M2</strain>
    </source>
</reference>
<evidence type="ECO:0000313" key="2">
    <source>
        <dbReference type="Proteomes" id="UP000326570"/>
    </source>
</evidence>
<proteinExistence type="predicted"/>
<dbReference type="Proteomes" id="UP000326570">
    <property type="component" value="Unassembled WGS sequence"/>
</dbReference>
<organism evidence="1 2">
    <name type="scientific">Adhaeribacter soli</name>
    <dbReference type="NCBI Taxonomy" id="2607655"/>
    <lineage>
        <taxon>Bacteria</taxon>
        <taxon>Pseudomonadati</taxon>
        <taxon>Bacteroidota</taxon>
        <taxon>Cytophagia</taxon>
        <taxon>Cytophagales</taxon>
        <taxon>Hymenobacteraceae</taxon>
        <taxon>Adhaeribacter</taxon>
    </lineage>
</organism>
<comment type="caution">
    <text evidence="1">The sequence shown here is derived from an EMBL/GenBank/DDBJ whole genome shotgun (WGS) entry which is preliminary data.</text>
</comment>
<protein>
    <submittedName>
        <fullName evidence="1">Uncharacterized protein</fullName>
    </submittedName>
</protein>
<name>A0A5N1IN32_9BACT</name>
<sequence length="339" mass="39084">MEDFFHTYRKLMLIFKDKVAFVSNFKAAFLLYKNSNDSPDNDKYVSEEATYYTRYLDDFINSIQQKAGIPPFHTTLPLLYVADTNLKWLIIQSKLFLKECRENELIIRDIGVEAYTNVFSFWETYNHNSDGKEPQHDSNLAAAEELEVFLNDARFVSDILIPFLVSFIDVLEDRYQLFNSFYGLVIEELASDMAIGENAIFQMGNALLNISTEEELFAFINVNAQGDLIDQYAYTKNKPSVLNAEQLAILFAYLRKVGVITNPNDTELKRYVSLLTGVSHNTIYEKGLRHLQASKNNPSVLQKLNKKKKLVNVEAIEDVLASVKKKVRQDAEEHMLIYY</sequence>